<comment type="catalytic activity">
    <reaction evidence="14 15">
        <text>N-succinyl-(2S,6S)-2,6-diaminopimelate + H2O = (2S,6S)-2,6-diaminopimelate + succinate</text>
        <dbReference type="Rhea" id="RHEA:22608"/>
        <dbReference type="ChEBI" id="CHEBI:15377"/>
        <dbReference type="ChEBI" id="CHEBI:30031"/>
        <dbReference type="ChEBI" id="CHEBI:57609"/>
        <dbReference type="ChEBI" id="CHEBI:58087"/>
        <dbReference type="EC" id="3.5.1.18"/>
    </reaction>
</comment>
<accession>A0A368BNL7</accession>
<feature type="binding site" evidence="15">
    <location>
        <position position="146"/>
    </location>
    <ligand>
        <name>Zn(2+)</name>
        <dbReference type="ChEBI" id="CHEBI:29105"/>
        <label>1</label>
    </ligand>
</feature>
<feature type="binding site" evidence="15">
    <location>
        <position position="86"/>
    </location>
    <ligand>
        <name>Zn(2+)</name>
        <dbReference type="ChEBI" id="CHEBI:29105"/>
        <label>2</label>
    </ligand>
</feature>
<proteinExistence type="inferred from homology"/>
<dbReference type="GO" id="GO:0009014">
    <property type="term" value="F:succinyl-diaminopimelate desuccinylase activity"/>
    <property type="evidence" value="ECO:0007669"/>
    <property type="project" value="UniProtKB-UniRule"/>
</dbReference>
<dbReference type="NCBIfam" id="TIGR01246">
    <property type="entry name" value="dapE_proteo"/>
    <property type="match status" value="1"/>
</dbReference>
<feature type="active site" evidence="15">
    <location>
        <position position="55"/>
    </location>
</feature>
<dbReference type="SUPFAM" id="SSF53187">
    <property type="entry name" value="Zn-dependent exopeptidases"/>
    <property type="match status" value="1"/>
</dbReference>
<feature type="binding site" evidence="15">
    <location>
        <position position="118"/>
    </location>
    <ligand>
        <name>Zn(2+)</name>
        <dbReference type="ChEBI" id="CHEBI:29105"/>
        <label>2</label>
    </ligand>
</feature>
<dbReference type="NCBIfam" id="NF009557">
    <property type="entry name" value="PRK13009.1"/>
    <property type="match status" value="1"/>
</dbReference>
<comment type="cofactor">
    <cofactor evidence="15">
        <name>Zn(2+)</name>
        <dbReference type="ChEBI" id="CHEBI:29105"/>
    </cofactor>
    <cofactor evidence="15">
        <name>Co(2+)</name>
        <dbReference type="ChEBI" id="CHEBI:48828"/>
    </cofactor>
    <text evidence="15">Binds 2 Zn(2+) or Co(2+) ions per subunit.</text>
</comment>
<evidence type="ECO:0000256" key="3">
    <source>
        <dbReference type="ARBA" id="ARBA00011738"/>
    </source>
</evidence>
<dbReference type="InterPro" id="IPR036264">
    <property type="entry name" value="Bact_exopeptidase_dim_dom"/>
</dbReference>
<feature type="domain" description="Peptidase M20 dimerisation" evidence="16">
    <location>
        <begin position="159"/>
        <end position="266"/>
    </location>
</feature>
<dbReference type="HAMAP" id="MF_01690">
    <property type="entry name" value="DapE"/>
    <property type="match status" value="1"/>
</dbReference>
<organism evidence="17 18">
    <name type="scientific">SAR86 cluster bacterium</name>
    <dbReference type="NCBI Taxonomy" id="2030880"/>
    <lineage>
        <taxon>Bacteria</taxon>
        <taxon>Pseudomonadati</taxon>
        <taxon>Pseudomonadota</taxon>
        <taxon>Gammaproteobacteria</taxon>
        <taxon>SAR86 cluster</taxon>
    </lineage>
</organism>
<dbReference type="GO" id="GO:0006526">
    <property type="term" value="P:L-arginine biosynthetic process"/>
    <property type="evidence" value="ECO:0007669"/>
    <property type="project" value="TreeGrafter"/>
</dbReference>
<keyword evidence="11 15" id="KW-0457">Lysine biosynthesis</keyword>
<comment type="caution">
    <text evidence="17">The sequence shown here is derived from an EMBL/GenBank/DDBJ whole genome shotgun (WGS) entry which is preliminary data.</text>
</comment>
<keyword evidence="9 15" id="KW-0862">Zinc</keyword>
<comment type="similarity">
    <text evidence="2 15">Belongs to the peptidase M20A family. DapE subfamily.</text>
</comment>
<dbReference type="AlphaFoldDB" id="A0A368BNL7"/>
<protein>
    <recommendedName>
        <fullName evidence="5 15">Succinyl-diaminopimelate desuccinylase</fullName>
        <shortName evidence="15">SDAP desuccinylase</shortName>
        <ecNumber evidence="4 15">3.5.1.18</ecNumber>
    </recommendedName>
    <alternativeName>
        <fullName evidence="13 15">N-succinyl-LL-2,6-diaminoheptanedioate amidohydrolase</fullName>
    </alternativeName>
</protein>
<evidence type="ECO:0000256" key="15">
    <source>
        <dbReference type="HAMAP-Rule" id="MF_01690"/>
    </source>
</evidence>
<dbReference type="Gene3D" id="3.40.630.10">
    <property type="entry name" value="Zn peptidases"/>
    <property type="match status" value="2"/>
</dbReference>
<reference evidence="17 18" key="1">
    <citation type="journal article" date="2018" name="Microbiome">
        <title>Fine metagenomic profile of the Mediterranean stratified and mixed water columns revealed by assembly and recruitment.</title>
        <authorList>
            <person name="Haro-Moreno J.M."/>
            <person name="Lopez-Perez M."/>
            <person name="De La Torre J.R."/>
            <person name="Picazo A."/>
            <person name="Camacho A."/>
            <person name="Rodriguez-Valera F."/>
        </authorList>
    </citation>
    <scope>NUCLEOTIDE SEQUENCE [LARGE SCALE GENOMIC DNA]</scope>
    <source>
        <strain evidence="17">MED-G83</strain>
    </source>
</reference>
<evidence type="ECO:0000256" key="7">
    <source>
        <dbReference type="ARBA" id="ARBA00022723"/>
    </source>
</evidence>
<dbReference type="GO" id="GO:0019877">
    <property type="term" value="P:diaminopimelate biosynthetic process"/>
    <property type="evidence" value="ECO:0007669"/>
    <property type="project" value="UniProtKB-UniRule"/>
</dbReference>
<evidence type="ECO:0000256" key="14">
    <source>
        <dbReference type="ARBA" id="ARBA00051301"/>
    </source>
</evidence>
<evidence type="ECO:0000256" key="11">
    <source>
        <dbReference type="ARBA" id="ARBA00023154"/>
    </source>
</evidence>
<dbReference type="GO" id="GO:0008270">
    <property type="term" value="F:zinc ion binding"/>
    <property type="evidence" value="ECO:0007669"/>
    <property type="project" value="UniProtKB-UniRule"/>
</dbReference>
<feature type="active site" description="Proton acceptor" evidence="15">
    <location>
        <position position="117"/>
    </location>
</feature>
<dbReference type="InterPro" id="IPR002933">
    <property type="entry name" value="Peptidase_M20"/>
</dbReference>
<comment type="function">
    <text evidence="15">Catalyzes the hydrolysis of N-succinyl-L,L-diaminopimelic acid (SDAP), forming succinate and LL-2,6-diaminopimelate (DAP), an intermediate involved in the bacterial biosynthesis of lysine and meso-diaminopimelic acid, an essential component of bacterial cell walls.</text>
</comment>
<dbReference type="GO" id="GO:0008777">
    <property type="term" value="F:acetylornithine deacetylase activity"/>
    <property type="evidence" value="ECO:0007669"/>
    <property type="project" value="TreeGrafter"/>
</dbReference>
<evidence type="ECO:0000256" key="5">
    <source>
        <dbReference type="ARBA" id="ARBA00022391"/>
    </source>
</evidence>
<evidence type="ECO:0000256" key="13">
    <source>
        <dbReference type="ARBA" id="ARBA00031891"/>
    </source>
</evidence>
<dbReference type="PANTHER" id="PTHR43808">
    <property type="entry name" value="ACETYLORNITHINE DEACETYLASE"/>
    <property type="match status" value="1"/>
</dbReference>
<evidence type="ECO:0000256" key="10">
    <source>
        <dbReference type="ARBA" id="ARBA00022915"/>
    </source>
</evidence>
<dbReference type="Pfam" id="PF01546">
    <property type="entry name" value="Peptidase_M20"/>
    <property type="match status" value="1"/>
</dbReference>
<feature type="binding site" evidence="15">
    <location>
        <position position="86"/>
    </location>
    <ligand>
        <name>Zn(2+)</name>
        <dbReference type="ChEBI" id="CHEBI:29105"/>
        <label>1</label>
    </ligand>
</feature>
<dbReference type="Proteomes" id="UP000252147">
    <property type="component" value="Unassembled WGS sequence"/>
</dbReference>
<keyword evidence="7 15" id="KW-0479">Metal-binding</keyword>
<feature type="binding site" evidence="15">
    <location>
        <position position="332"/>
    </location>
    <ligand>
        <name>Zn(2+)</name>
        <dbReference type="ChEBI" id="CHEBI:29105"/>
        <label>2</label>
    </ligand>
</feature>
<keyword evidence="8 15" id="KW-0378">Hydrolase</keyword>
<gene>
    <name evidence="15" type="primary">dapE</name>
    <name evidence="17" type="ORF">DBW97_01285</name>
</gene>
<keyword evidence="10 15" id="KW-0220">Diaminopimelate biosynthesis</keyword>
<evidence type="ECO:0000313" key="18">
    <source>
        <dbReference type="Proteomes" id="UP000252147"/>
    </source>
</evidence>
<evidence type="ECO:0000313" key="17">
    <source>
        <dbReference type="EMBL" id="RCL38675.1"/>
    </source>
</evidence>
<keyword evidence="6 15" id="KW-0028">Amino-acid biosynthesis</keyword>
<dbReference type="EC" id="3.5.1.18" evidence="4 15"/>
<dbReference type="Pfam" id="PF07687">
    <property type="entry name" value="M20_dimer"/>
    <property type="match status" value="1"/>
</dbReference>
<dbReference type="UniPathway" id="UPA00034">
    <property type="reaction ID" value="UER00021"/>
</dbReference>
<name>A0A368BNL7_9GAMM</name>
<dbReference type="InterPro" id="IPR050072">
    <property type="entry name" value="Peptidase_M20A"/>
</dbReference>
<dbReference type="SUPFAM" id="SSF55031">
    <property type="entry name" value="Bacterial exopeptidase dimerisation domain"/>
    <property type="match status" value="1"/>
</dbReference>
<evidence type="ECO:0000259" key="16">
    <source>
        <dbReference type="Pfam" id="PF07687"/>
    </source>
</evidence>
<comment type="pathway">
    <text evidence="1 15">Amino-acid biosynthesis; L-lysine biosynthesis via DAP pathway; LL-2,6-diaminopimelate from (S)-tetrahydrodipicolinate (succinylase route): step 3/3.</text>
</comment>
<evidence type="ECO:0000256" key="2">
    <source>
        <dbReference type="ARBA" id="ARBA00006746"/>
    </source>
</evidence>
<evidence type="ECO:0000256" key="9">
    <source>
        <dbReference type="ARBA" id="ARBA00022833"/>
    </source>
</evidence>
<sequence>MASVTPNDGGCLKYIDDFLSTRGFETEYLNFGRVKNIWSVKDNGGPLLVFLGHVDVVPTGPVEKWEHDPFSGYDDGDYIHGRGAGDMKGGIACFMSALDRLDDNLNYSIAFLITSDEEGPSKDGTVKVIEELMKREQKFDWCLVGEPSSINLTGDNIRVGRRGSINIELEIKGKQGHAAYPERVDNPLHKVGAVIESLTKERWDEGNDHFPPTSLQITNMTAGVGAHNVTPDSVFVKLNLRFSPEISFEEIKTRITNMLEEKELDYVIDFDLNAQPYSSTIGNFTEAVKEGILSVTDKPTQLSCSGGTSDGRFMAKTGCEIVELGPKFETIHKINEKVEKKELELLTDIYYQILLNLNVRAN</sequence>
<evidence type="ECO:0000256" key="12">
    <source>
        <dbReference type="ARBA" id="ARBA00023285"/>
    </source>
</evidence>
<dbReference type="InterPro" id="IPR011650">
    <property type="entry name" value="Peptidase_M20_dimer"/>
</dbReference>
<dbReference type="PANTHER" id="PTHR43808:SF31">
    <property type="entry name" value="N-ACETYL-L-CITRULLINE DEACETYLASE"/>
    <property type="match status" value="1"/>
</dbReference>
<dbReference type="GO" id="GO:0050897">
    <property type="term" value="F:cobalt ion binding"/>
    <property type="evidence" value="ECO:0007669"/>
    <property type="project" value="UniProtKB-UniRule"/>
</dbReference>
<evidence type="ECO:0000256" key="1">
    <source>
        <dbReference type="ARBA" id="ARBA00005130"/>
    </source>
</evidence>
<evidence type="ECO:0000256" key="4">
    <source>
        <dbReference type="ARBA" id="ARBA00011921"/>
    </source>
</evidence>
<dbReference type="InterPro" id="IPR005941">
    <property type="entry name" value="DapE_proteobac"/>
</dbReference>
<keyword evidence="12 15" id="KW-0170">Cobalt</keyword>
<comment type="subunit">
    <text evidence="3 15">Homodimer.</text>
</comment>
<evidence type="ECO:0000256" key="8">
    <source>
        <dbReference type="ARBA" id="ARBA00022801"/>
    </source>
</evidence>
<dbReference type="EMBL" id="QOPD01000002">
    <property type="protein sequence ID" value="RCL38675.1"/>
    <property type="molecule type" value="Genomic_DNA"/>
</dbReference>
<dbReference type="GO" id="GO:0009089">
    <property type="term" value="P:lysine biosynthetic process via diaminopimelate"/>
    <property type="evidence" value="ECO:0007669"/>
    <property type="project" value="UniProtKB-UniRule"/>
</dbReference>
<evidence type="ECO:0000256" key="6">
    <source>
        <dbReference type="ARBA" id="ARBA00022605"/>
    </source>
</evidence>
<feature type="binding site" evidence="15">
    <location>
        <position position="53"/>
    </location>
    <ligand>
        <name>Zn(2+)</name>
        <dbReference type="ChEBI" id="CHEBI:29105"/>
        <label>1</label>
    </ligand>
</feature>